<dbReference type="Proteomes" id="UP001165306">
    <property type="component" value="Unassembled WGS sequence"/>
</dbReference>
<dbReference type="SUPFAM" id="SSF82171">
    <property type="entry name" value="DPP6 N-terminal domain-like"/>
    <property type="match status" value="1"/>
</dbReference>
<comment type="caution">
    <text evidence="2">The sequence shown here is derived from an EMBL/GenBank/DDBJ whole genome shotgun (WGS) entry which is preliminary data.</text>
</comment>
<dbReference type="SUPFAM" id="SSF53474">
    <property type="entry name" value="alpha/beta-Hydrolases"/>
    <property type="match status" value="1"/>
</dbReference>
<dbReference type="Pfam" id="PF00326">
    <property type="entry name" value="Peptidase_S9"/>
    <property type="match status" value="1"/>
</dbReference>
<dbReference type="Gene3D" id="3.40.50.1820">
    <property type="entry name" value="alpha/beta hydrolase"/>
    <property type="match status" value="1"/>
</dbReference>
<sequence length="656" mass="73089">MSSRVTAPYGTWRSPITASWAARGSVRLGELRRDTGATWWIENRPAEQGRAVVVRASDGEPPRDVTPPGFDVRTRVHEYGGGAYILHQGTIFFSHFPDQRLYQQDPGRDPIPITPEPPLPAGLRYADGRVAPGGRFIVAVRERHEADGSVTNELVTIPTDASAAPRVIATGRDFYAAPRISPDGRRLCWLCWDHSAMPWDGTELWLAELAEDGSIGQARQLAGGPGESITQPQWGPNGELYFLSDRTGWWNPYRWQDGSEPQAVVSLEAEFGEPHWTFGQSRYAVLPDGRLVCAICEQGVDRLVVVERDGRLSRLEVPWQAIWMVVGDPARGDRVWLIAGAPSLPASVVELDLASGQWTTLCQSVTDPLSPEWISSPEPLVFPTDGGREAYAFYYPPTNPEFRAPPEERPPLLVFCHGGPTGHVRPDYNVGIQFWTSRGFAVVDVNYGGSTGYGRAYRERLKREWGIVDVRDCLNAARYLASNGLVHPWRMAIRGGSAGGYTVLCALTFHRVFAAGTSYFGLSDLEAFVRSTHKFESRYLDGLVGPYPEAQEVYRERSPVHFAHRIEAPLLLLQGSEDRVVPPEQAELMVQALRARRRPYAYLLFPGEGHGFRRAETLQRCFEAELSFYAQVFGFTPADQIEPIRIENFASGRVEP</sequence>
<keyword evidence="3" id="KW-1185">Reference proteome</keyword>
<dbReference type="InterPro" id="IPR011042">
    <property type="entry name" value="6-blade_b-propeller_TolB-like"/>
</dbReference>
<protein>
    <submittedName>
        <fullName evidence="2">S9 family peptidase</fullName>
    </submittedName>
</protein>
<dbReference type="AlphaFoldDB" id="A0AA41WFG8"/>
<name>A0AA41WFG8_9BACT</name>
<gene>
    <name evidence="2" type="ORF">NET02_04750</name>
</gene>
<dbReference type="InterPro" id="IPR001375">
    <property type="entry name" value="Peptidase_S9_cat"/>
</dbReference>
<organism evidence="2 3">
    <name type="scientific">Thermalbibacter longus</name>
    <dbReference type="NCBI Taxonomy" id="2951981"/>
    <lineage>
        <taxon>Bacteria</taxon>
        <taxon>Pseudomonadati</taxon>
        <taxon>Thermomicrobiota</taxon>
        <taxon>Thermomicrobia</taxon>
        <taxon>Thermomicrobiales</taxon>
        <taxon>Thermomicrobiaceae</taxon>
        <taxon>Thermalbibacter</taxon>
    </lineage>
</organism>
<dbReference type="Gene3D" id="2.120.10.30">
    <property type="entry name" value="TolB, C-terminal domain"/>
    <property type="match status" value="1"/>
</dbReference>
<proteinExistence type="predicted"/>
<evidence type="ECO:0000313" key="2">
    <source>
        <dbReference type="EMBL" id="MCM8748446.1"/>
    </source>
</evidence>
<dbReference type="InterPro" id="IPR050585">
    <property type="entry name" value="Xaa-Pro_dipeptidyl-ppase/CocE"/>
</dbReference>
<accession>A0AA41WFG8</accession>
<dbReference type="GO" id="GO:0008236">
    <property type="term" value="F:serine-type peptidase activity"/>
    <property type="evidence" value="ECO:0007669"/>
    <property type="project" value="InterPro"/>
</dbReference>
<dbReference type="EMBL" id="JAMSLR010000002">
    <property type="protein sequence ID" value="MCM8748446.1"/>
    <property type="molecule type" value="Genomic_DNA"/>
</dbReference>
<feature type="domain" description="Peptidase S9 prolyl oligopeptidase catalytic" evidence="1">
    <location>
        <begin position="429"/>
        <end position="634"/>
    </location>
</feature>
<dbReference type="InterPro" id="IPR029058">
    <property type="entry name" value="AB_hydrolase_fold"/>
</dbReference>
<reference evidence="2" key="1">
    <citation type="submission" date="2022-06" db="EMBL/GenBank/DDBJ databases">
        <title>CFH 74404 Thermomicrobiaceae sp.</title>
        <authorList>
            <person name="Ming H."/>
            <person name="Li W.-J."/>
            <person name="Zhao Z."/>
        </authorList>
    </citation>
    <scope>NUCLEOTIDE SEQUENCE</scope>
    <source>
        <strain evidence="2">CFH 74404</strain>
    </source>
</reference>
<dbReference type="RefSeq" id="WP_284056224.1">
    <property type="nucleotide sequence ID" value="NZ_JAMSLR010000002.1"/>
</dbReference>
<dbReference type="PANTHER" id="PTHR43056:SF5">
    <property type="entry name" value="PEPTIDASE S9 PROLYL OLIGOPEPTIDASE CATALYTIC DOMAIN-CONTAINING PROTEIN"/>
    <property type="match status" value="1"/>
</dbReference>
<dbReference type="PANTHER" id="PTHR43056">
    <property type="entry name" value="PEPTIDASE S9 PROLYL OLIGOPEPTIDASE"/>
    <property type="match status" value="1"/>
</dbReference>
<evidence type="ECO:0000259" key="1">
    <source>
        <dbReference type="Pfam" id="PF00326"/>
    </source>
</evidence>
<evidence type="ECO:0000313" key="3">
    <source>
        <dbReference type="Proteomes" id="UP001165306"/>
    </source>
</evidence>
<dbReference type="GO" id="GO:0006508">
    <property type="term" value="P:proteolysis"/>
    <property type="evidence" value="ECO:0007669"/>
    <property type="project" value="InterPro"/>
</dbReference>